<keyword evidence="2" id="KW-0687">Ribonucleoprotein</keyword>
<dbReference type="CDD" id="cd01425">
    <property type="entry name" value="RPS2"/>
    <property type="match status" value="1"/>
</dbReference>
<dbReference type="GeneID" id="24143062"/>
<name>A0A067BMY8_SAPPC</name>
<dbReference type="GO" id="GO:0006412">
    <property type="term" value="P:translation"/>
    <property type="evidence" value="ECO:0007669"/>
    <property type="project" value="InterPro"/>
</dbReference>
<dbReference type="Pfam" id="PF00318">
    <property type="entry name" value="Ribosomal_S2"/>
    <property type="match status" value="2"/>
</dbReference>
<evidence type="ECO:0000313" key="2">
    <source>
        <dbReference type="EMBL" id="KDO15691.1"/>
    </source>
</evidence>
<dbReference type="InterPro" id="IPR001865">
    <property type="entry name" value="Ribosomal_uS2"/>
</dbReference>
<keyword evidence="2" id="KW-0496">Mitochondrion</keyword>
<organism evidence="2 3">
    <name type="scientific">Saprolegnia parasitica (strain CBS 223.65)</name>
    <dbReference type="NCBI Taxonomy" id="695850"/>
    <lineage>
        <taxon>Eukaryota</taxon>
        <taxon>Sar</taxon>
        <taxon>Stramenopiles</taxon>
        <taxon>Oomycota</taxon>
        <taxon>Saprolegniomycetes</taxon>
        <taxon>Saprolegniales</taxon>
        <taxon>Saprolegniaceae</taxon>
        <taxon>Saprolegnia</taxon>
    </lineage>
</organism>
<dbReference type="VEuPathDB" id="FungiDB:SPRG_35026"/>
<evidence type="ECO:0000256" key="1">
    <source>
        <dbReference type="ARBA" id="ARBA00006242"/>
    </source>
</evidence>
<dbReference type="OrthoDB" id="2320368at2759"/>
<dbReference type="Proteomes" id="UP000030745">
    <property type="component" value="Mitochondrion"/>
</dbReference>
<keyword evidence="2" id="KW-0689">Ribosomal protein</keyword>
<protein>
    <submittedName>
        <fullName evidence="2">Ribosomal protein S2</fullName>
    </submittedName>
</protein>
<dbReference type="InterPro" id="IPR023591">
    <property type="entry name" value="Ribosomal_uS2_flav_dom_sf"/>
</dbReference>
<gene>
    <name evidence="2" type="ORF">SPRG_35026</name>
</gene>
<dbReference type="Gene3D" id="3.40.50.10490">
    <property type="entry name" value="Glucose-6-phosphate isomerase like protein, domain 1"/>
    <property type="match status" value="1"/>
</dbReference>
<reference evidence="2 3" key="1">
    <citation type="journal article" date="2013" name="PLoS Genet.">
        <title>Distinctive expansion of potential virulence genes in the genome of the oomycete fish pathogen Saprolegnia parasitica.</title>
        <authorList>
            <person name="Jiang R.H."/>
            <person name="de Bruijn I."/>
            <person name="Haas B.J."/>
            <person name="Belmonte R."/>
            <person name="Lobach L."/>
            <person name="Christie J."/>
            <person name="van den Ackerveken G."/>
            <person name="Bottin A."/>
            <person name="Bulone V."/>
            <person name="Diaz-Moreno S.M."/>
            <person name="Dumas B."/>
            <person name="Fan L."/>
            <person name="Gaulin E."/>
            <person name="Govers F."/>
            <person name="Grenville-Briggs L.J."/>
            <person name="Horner N.R."/>
            <person name="Levin J.Z."/>
            <person name="Mammella M."/>
            <person name="Meijer H.J."/>
            <person name="Morris P."/>
            <person name="Nusbaum C."/>
            <person name="Oome S."/>
            <person name="Phillips A.J."/>
            <person name="van Rooyen D."/>
            <person name="Rzeszutek E."/>
            <person name="Saraiva M."/>
            <person name="Secombes C.J."/>
            <person name="Seidl M.F."/>
            <person name="Snel B."/>
            <person name="Stassen J.H."/>
            <person name="Sykes S."/>
            <person name="Tripathy S."/>
            <person name="van den Berg H."/>
            <person name="Vega-Arreguin J.C."/>
            <person name="Wawra S."/>
            <person name="Young S.K."/>
            <person name="Zeng Q."/>
            <person name="Dieguez-Uribeondo J."/>
            <person name="Russ C."/>
            <person name="Tyler B.M."/>
            <person name="van West P."/>
        </authorList>
    </citation>
    <scope>NUCLEOTIDE SEQUENCE [LARGE SCALE GENOMIC DNA]</scope>
    <source>
        <strain evidence="2 3">CBS 223.65</strain>
    </source>
</reference>
<accession>A0A067BMY8</accession>
<dbReference type="GO" id="GO:0003735">
    <property type="term" value="F:structural constituent of ribosome"/>
    <property type="evidence" value="ECO:0007669"/>
    <property type="project" value="InterPro"/>
</dbReference>
<dbReference type="PANTHER" id="PTHR12534:SF0">
    <property type="entry name" value="SMALL RIBOSOMAL SUBUNIT PROTEIN US2M"/>
    <property type="match status" value="1"/>
</dbReference>
<proteinExistence type="inferred from homology"/>
<sequence length="198" mass="23504">MINKKIKIKKIQKEYLLNSLFKSKNFYGESLKETKKKNLPFIYGFRHNYSIINLKATIFFLQKALFLIKLCIKKNKKILIIGDSFDIKFLLSESKKINFTQKNKNIILKNDIWINGLLTNKTVSNFLKHNKINLIILLKSKTKENYLLTEFNHKNIPIITLNNTNSNIDYINYPIFSNTKNLKSLFFLIYLIRKTFLK</sequence>
<dbReference type="SUPFAM" id="SSF52313">
    <property type="entry name" value="Ribosomal protein S2"/>
    <property type="match status" value="1"/>
</dbReference>
<comment type="similarity">
    <text evidence="1">Belongs to the universal ribosomal protein uS2 family.</text>
</comment>
<geneLocation type="mitochondrion" evidence="2"/>
<dbReference type="AlphaFoldDB" id="A0A067BMY8"/>
<keyword evidence="3" id="KW-1185">Reference proteome</keyword>
<dbReference type="STRING" id="695850.A0A067BMY8"/>
<evidence type="ECO:0000313" key="3">
    <source>
        <dbReference type="Proteomes" id="UP000030745"/>
    </source>
</evidence>
<dbReference type="GO" id="GO:0005763">
    <property type="term" value="C:mitochondrial small ribosomal subunit"/>
    <property type="evidence" value="ECO:0007669"/>
    <property type="project" value="TreeGrafter"/>
</dbReference>
<dbReference type="InterPro" id="IPR005706">
    <property type="entry name" value="Ribosomal_uS2_bac/mit/plastid"/>
</dbReference>
<dbReference type="PANTHER" id="PTHR12534">
    <property type="entry name" value="30S RIBOSOMAL PROTEIN S2 PROKARYOTIC AND ORGANELLAR"/>
    <property type="match status" value="1"/>
</dbReference>
<dbReference type="EMBL" id="KK584631">
    <property type="protein sequence ID" value="KDO15691.1"/>
    <property type="molecule type" value="Genomic_DNA"/>
</dbReference>
<dbReference type="RefSeq" id="XP_012213621.1">
    <property type="nucleotide sequence ID" value="NW_012157837.1"/>
</dbReference>